<reference evidence="2" key="2">
    <citation type="submission" date="2015-06" db="UniProtKB">
        <authorList>
            <consortium name="EnsemblPlants"/>
        </authorList>
    </citation>
    <scope>IDENTIFICATION</scope>
    <source>
        <strain evidence="2">DM1-3 516 R44</strain>
    </source>
</reference>
<evidence type="ECO:0000313" key="3">
    <source>
        <dbReference type="Proteomes" id="UP000011115"/>
    </source>
</evidence>
<dbReference type="Proteomes" id="UP000011115">
    <property type="component" value="Unassembled WGS sequence"/>
</dbReference>
<dbReference type="InParanoid" id="M1DJW3"/>
<evidence type="ECO:0000256" key="1">
    <source>
        <dbReference type="SAM" id="MobiDB-lite"/>
    </source>
</evidence>
<dbReference type="AlphaFoldDB" id="M1DJW3"/>
<feature type="region of interest" description="Disordered" evidence="1">
    <location>
        <begin position="1"/>
        <end position="47"/>
    </location>
</feature>
<proteinExistence type="predicted"/>
<organism evidence="2 3">
    <name type="scientific">Solanum tuberosum</name>
    <name type="common">Potato</name>
    <dbReference type="NCBI Taxonomy" id="4113"/>
    <lineage>
        <taxon>Eukaryota</taxon>
        <taxon>Viridiplantae</taxon>
        <taxon>Streptophyta</taxon>
        <taxon>Embryophyta</taxon>
        <taxon>Tracheophyta</taxon>
        <taxon>Spermatophyta</taxon>
        <taxon>Magnoliopsida</taxon>
        <taxon>eudicotyledons</taxon>
        <taxon>Gunneridae</taxon>
        <taxon>Pentapetalae</taxon>
        <taxon>asterids</taxon>
        <taxon>lamiids</taxon>
        <taxon>Solanales</taxon>
        <taxon>Solanaceae</taxon>
        <taxon>Solanoideae</taxon>
        <taxon>Solaneae</taxon>
        <taxon>Solanum</taxon>
    </lineage>
</organism>
<dbReference type="HOGENOM" id="CLU_133510_2_0_1"/>
<dbReference type="Gramene" id="PGSC0003DMT400090205">
    <property type="protein sequence ID" value="PGSC0003DMT400090205"/>
    <property type="gene ID" value="PGSC0003DMG400039776"/>
</dbReference>
<keyword evidence="3" id="KW-1185">Reference proteome</keyword>
<feature type="compositionally biased region" description="Basic and acidic residues" evidence="1">
    <location>
        <begin position="10"/>
        <end position="31"/>
    </location>
</feature>
<evidence type="ECO:0000313" key="2">
    <source>
        <dbReference type="EnsemblPlants" id="PGSC0003DMT400090205"/>
    </source>
</evidence>
<sequence length="69" mass="8145">MARFTPMKETLFRKDQVGRKREQSVHHREVPRSSTMSPNDPENDDAEDWCNTAMNYIKERITEFIGNSD</sequence>
<dbReference type="EnsemblPlants" id="PGSC0003DMT400090205">
    <property type="protein sequence ID" value="PGSC0003DMT400090205"/>
    <property type="gene ID" value="PGSC0003DMG400039776"/>
</dbReference>
<name>M1DJW3_SOLTU</name>
<dbReference type="PaxDb" id="4113-PGSC0003DMT400090205"/>
<reference evidence="3" key="1">
    <citation type="journal article" date="2011" name="Nature">
        <title>Genome sequence and analysis of the tuber crop potato.</title>
        <authorList>
            <consortium name="The Potato Genome Sequencing Consortium"/>
        </authorList>
    </citation>
    <scope>NUCLEOTIDE SEQUENCE [LARGE SCALE GENOMIC DNA]</scope>
    <source>
        <strain evidence="3">cv. DM1-3 516 R44</strain>
    </source>
</reference>
<protein>
    <submittedName>
        <fullName evidence="2">Uncharacterized protein</fullName>
    </submittedName>
</protein>
<accession>M1DJW3</accession>